<dbReference type="EMBL" id="JARAKH010000005">
    <property type="protein sequence ID" value="KAK8403794.1"/>
    <property type="molecule type" value="Genomic_DNA"/>
</dbReference>
<dbReference type="Pfam" id="PF00354">
    <property type="entry name" value="Pentaxin"/>
    <property type="match status" value="1"/>
</dbReference>
<dbReference type="SUPFAM" id="SSF63712">
    <property type="entry name" value="Nicotinic receptor ligand binding domain-like"/>
    <property type="match status" value="1"/>
</dbReference>
<dbReference type="PANTHER" id="PTHR19277">
    <property type="entry name" value="PENTRAXIN"/>
    <property type="match status" value="1"/>
</dbReference>
<dbReference type="InterPro" id="IPR002172">
    <property type="entry name" value="LDrepeatLR_classA_rpt"/>
</dbReference>
<feature type="disulfide bond" evidence="8">
    <location>
        <begin position="483"/>
        <end position="501"/>
    </location>
</feature>
<evidence type="ECO:0000256" key="2">
    <source>
        <dbReference type="ARBA" id="ARBA00004370"/>
    </source>
</evidence>
<keyword evidence="5" id="KW-0472">Membrane</keyword>
<dbReference type="InterPro" id="IPR001304">
    <property type="entry name" value="C-type_lectin-like"/>
</dbReference>
<evidence type="ECO:0000259" key="10">
    <source>
        <dbReference type="PROSITE" id="PS50041"/>
    </source>
</evidence>
<evidence type="ECO:0000256" key="8">
    <source>
        <dbReference type="PROSITE-ProRule" id="PRU00124"/>
    </source>
</evidence>
<dbReference type="SMART" id="SM00034">
    <property type="entry name" value="CLECT"/>
    <property type="match status" value="1"/>
</dbReference>
<evidence type="ECO:0000256" key="9">
    <source>
        <dbReference type="SAM" id="SignalP"/>
    </source>
</evidence>
<dbReference type="InterPro" id="IPR016187">
    <property type="entry name" value="CTDL_fold"/>
</dbReference>
<dbReference type="GO" id="GO:0016020">
    <property type="term" value="C:membrane"/>
    <property type="evidence" value="ECO:0007669"/>
    <property type="project" value="UniProtKB-SubCell"/>
</dbReference>
<feature type="disulfide bond" evidence="8">
    <location>
        <begin position="495"/>
        <end position="510"/>
    </location>
</feature>
<feature type="chain" id="PRO_5043945727" description="C-type lectin domain-containing protein" evidence="9">
    <location>
        <begin position="40"/>
        <end position="722"/>
    </location>
</feature>
<dbReference type="PROSITE" id="PS50041">
    <property type="entry name" value="C_TYPE_LECTIN_2"/>
    <property type="match status" value="1"/>
</dbReference>
<dbReference type="CDD" id="cd00112">
    <property type="entry name" value="LDLa"/>
    <property type="match status" value="1"/>
</dbReference>
<dbReference type="Gene3D" id="4.10.400.10">
    <property type="entry name" value="Low-density Lipoprotein Receptor"/>
    <property type="match status" value="1"/>
</dbReference>
<evidence type="ECO:0000313" key="11">
    <source>
        <dbReference type="EMBL" id="KAK8403794.1"/>
    </source>
</evidence>
<accession>A0AAW0UVR5</accession>
<keyword evidence="7" id="KW-0325">Glycoprotein</keyword>
<evidence type="ECO:0000256" key="6">
    <source>
        <dbReference type="ARBA" id="ARBA00023157"/>
    </source>
</evidence>
<feature type="disulfide bond" evidence="8">
    <location>
        <begin position="476"/>
        <end position="488"/>
    </location>
</feature>
<dbReference type="CDD" id="cd00037">
    <property type="entry name" value="CLECT"/>
    <property type="match status" value="1"/>
</dbReference>
<protein>
    <recommendedName>
        <fullName evidence="10">C-type lectin domain-containing protein</fullName>
    </recommendedName>
</protein>
<dbReference type="Pfam" id="PF00059">
    <property type="entry name" value="Lectin_C"/>
    <property type="match status" value="1"/>
</dbReference>
<feature type="signal peptide" evidence="9">
    <location>
        <begin position="1"/>
        <end position="39"/>
    </location>
</feature>
<sequence length="722" mass="81386">MIPTHSFLPLRLLHLLLLLRLRQILLLALLKLSSSPAAAEEVRVFSFQRGIWNAPSDQVFARYNFSRDAPPVTQLSVCYRLRFESFSRGFDVHVSYKARDDNGDPFYFGNNGNYFDTWFDNKEQSGLPPWEPYPEVWRHVCHTFDTSTYTLYWEGQAVFRGPLAGKWPCPLNGTLVLGQEQDNLGGGFDKHQDFSTLACHYCPVMSRSKTSVARVSAMAACREPGRGNLFSSDTFPLEEVGVQASQHSLATLCQHTQHHVVFPEERTLREARSLCRRLNASLAVPASADDNRLLADQLPAFQDACVPTAAWKLWLGITDRAEDGVWRKFHNNEQISYRNFPPVNAASSYYCASMKQDGFWDGDRCANRRCAACHVERSSFLYLRGLCFDTKFRMRFRAQGYINGRPFFRGYYDKVILWQEQHKQWALVDAVTNATMLATQDVADNDYPLGRHPWEARRGLCSRPKGTVMPLSLSSCEDHEFTCSTGDCVPRGLRCDFRYDCGDGSDEESCGVVQLKDHLQRELPPPGVDGGPLTVTTSITLSRIADVDDIAMAVTLEFRVSLAWTDSRLRLRHLRLNKNGTILTEADAQNVWQPRYSLVNLEGGTQQRLGHSLVVTSSSGAALPSYNSVDMDLVYPGAANNISLRQRYTARVTCYFELYAYPFDIQLCSIDLELPSELDDYVRLAVLEGEARYTGTPRAVQIHGGGSAFQRVLRRACGESGV</sequence>
<feature type="domain" description="C-type lectin" evidence="10">
    <location>
        <begin position="249"/>
        <end position="374"/>
    </location>
</feature>
<keyword evidence="9" id="KW-0732">Signal</keyword>
<dbReference type="SUPFAM" id="SSF49899">
    <property type="entry name" value="Concanavalin A-like lectins/glucanases"/>
    <property type="match status" value="1"/>
</dbReference>
<keyword evidence="6 8" id="KW-1015">Disulfide bond</keyword>
<dbReference type="InterPro" id="IPR051360">
    <property type="entry name" value="Neuronal_Pentraxin_Related"/>
</dbReference>
<name>A0AAW0UVR5_SCYPA</name>
<dbReference type="PROSITE" id="PS50068">
    <property type="entry name" value="LDLRA_2"/>
    <property type="match status" value="1"/>
</dbReference>
<evidence type="ECO:0000256" key="1">
    <source>
        <dbReference type="ARBA" id="ARBA00001913"/>
    </source>
</evidence>
<dbReference type="PROSITE" id="PS00236">
    <property type="entry name" value="NEUROTR_ION_CHANNEL"/>
    <property type="match status" value="1"/>
</dbReference>
<evidence type="ECO:0000313" key="12">
    <source>
        <dbReference type="Proteomes" id="UP001487740"/>
    </source>
</evidence>
<dbReference type="PANTHER" id="PTHR19277:SF125">
    <property type="entry name" value="B6"/>
    <property type="match status" value="1"/>
</dbReference>
<dbReference type="Gene3D" id="3.10.100.10">
    <property type="entry name" value="Mannose-Binding Protein A, subunit A"/>
    <property type="match status" value="1"/>
</dbReference>
<evidence type="ECO:0000256" key="3">
    <source>
        <dbReference type="ARBA" id="ARBA00022723"/>
    </source>
</evidence>
<dbReference type="Gene3D" id="2.60.120.200">
    <property type="match status" value="1"/>
</dbReference>
<proteinExistence type="predicted"/>
<dbReference type="AlphaFoldDB" id="A0AAW0UVR5"/>
<comment type="cofactor">
    <cofactor evidence="1">
        <name>Ca(2+)</name>
        <dbReference type="ChEBI" id="CHEBI:29108"/>
    </cofactor>
</comment>
<keyword evidence="12" id="KW-1185">Reference proteome</keyword>
<dbReference type="InterPro" id="IPR036734">
    <property type="entry name" value="Neur_chan_lig-bd_sf"/>
</dbReference>
<gene>
    <name evidence="11" type="ORF">O3P69_000109</name>
</gene>
<keyword evidence="3" id="KW-0479">Metal-binding</keyword>
<dbReference type="InterPro" id="IPR006202">
    <property type="entry name" value="Neur_chan_lig-bd"/>
</dbReference>
<reference evidence="11 12" key="1">
    <citation type="submission" date="2023-03" db="EMBL/GenBank/DDBJ databases">
        <title>High-quality genome of Scylla paramamosain provides insights in environmental adaptation.</title>
        <authorList>
            <person name="Zhang L."/>
        </authorList>
    </citation>
    <scope>NUCLEOTIDE SEQUENCE [LARGE SCALE GENOMIC DNA]</scope>
    <source>
        <strain evidence="11">LZ_2023a</strain>
        <tissue evidence="11">Muscle</tissue>
    </source>
</reference>
<dbReference type="Proteomes" id="UP001487740">
    <property type="component" value="Unassembled WGS sequence"/>
</dbReference>
<dbReference type="SMART" id="SM00192">
    <property type="entry name" value="LDLa"/>
    <property type="match status" value="1"/>
</dbReference>
<dbReference type="InterPro" id="IPR013320">
    <property type="entry name" value="ConA-like_dom_sf"/>
</dbReference>
<dbReference type="InterPro" id="IPR001759">
    <property type="entry name" value="PTX_dom"/>
</dbReference>
<dbReference type="SUPFAM" id="SSF56436">
    <property type="entry name" value="C-type lectin-like"/>
    <property type="match status" value="1"/>
</dbReference>
<dbReference type="SMART" id="SM00159">
    <property type="entry name" value="PTX"/>
    <property type="match status" value="1"/>
</dbReference>
<dbReference type="InterPro" id="IPR016186">
    <property type="entry name" value="C-type_lectin-like/link_sf"/>
</dbReference>
<dbReference type="Gene3D" id="2.70.170.10">
    <property type="entry name" value="Neurotransmitter-gated ion-channel ligand-binding domain"/>
    <property type="match status" value="1"/>
</dbReference>
<dbReference type="GO" id="GO:0005230">
    <property type="term" value="F:extracellular ligand-gated monoatomic ion channel activity"/>
    <property type="evidence" value="ECO:0007669"/>
    <property type="project" value="InterPro"/>
</dbReference>
<evidence type="ECO:0000256" key="5">
    <source>
        <dbReference type="ARBA" id="ARBA00023136"/>
    </source>
</evidence>
<keyword evidence="4" id="KW-0106">Calcium</keyword>
<dbReference type="InterPro" id="IPR018000">
    <property type="entry name" value="Neurotransmitter_ion_chnl_CS"/>
</dbReference>
<dbReference type="Pfam" id="PF02931">
    <property type="entry name" value="Neur_chan_LBD"/>
    <property type="match status" value="1"/>
</dbReference>
<dbReference type="InterPro" id="IPR036055">
    <property type="entry name" value="LDL_receptor-like_sf"/>
</dbReference>
<dbReference type="SUPFAM" id="SSF57424">
    <property type="entry name" value="LDL receptor-like module"/>
    <property type="match status" value="1"/>
</dbReference>
<dbReference type="GO" id="GO:0046872">
    <property type="term" value="F:metal ion binding"/>
    <property type="evidence" value="ECO:0007669"/>
    <property type="project" value="UniProtKB-KW"/>
</dbReference>
<organism evidence="11 12">
    <name type="scientific">Scylla paramamosain</name>
    <name type="common">Mud crab</name>
    <dbReference type="NCBI Taxonomy" id="85552"/>
    <lineage>
        <taxon>Eukaryota</taxon>
        <taxon>Metazoa</taxon>
        <taxon>Ecdysozoa</taxon>
        <taxon>Arthropoda</taxon>
        <taxon>Crustacea</taxon>
        <taxon>Multicrustacea</taxon>
        <taxon>Malacostraca</taxon>
        <taxon>Eumalacostraca</taxon>
        <taxon>Eucarida</taxon>
        <taxon>Decapoda</taxon>
        <taxon>Pleocyemata</taxon>
        <taxon>Brachyura</taxon>
        <taxon>Eubrachyura</taxon>
        <taxon>Portunoidea</taxon>
        <taxon>Portunidae</taxon>
        <taxon>Portuninae</taxon>
        <taxon>Scylla</taxon>
    </lineage>
</organism>
<evidence type="ECO:0000256" key="7">
    <source>
        <dbReference type="ARBA" id="ARBA00023180"/>
    </source>
</evidence>
<comment type="caution">
    <text evidence="11">The sequence shown here is derived from an EMBL/GenBank/DDBJ whole genome shotgun (WGS) entry which is preliminary data.</text>
</comment>
<evidence type="ECO:0000256" key="4">
    <source>
        <dbReference type="ARBA" id="ARBA00022837"/>
    </source>
</evidence>
<dbReference type="PROSITE" id="PS01209">
    <property type="entry name" value="LDLRA_1"/>
    <property type="match status" value="1"/>
</dbReference>
<dbReference type="Pfam" id="PF00057">
    <property type="entry name" value="Ldl_recept_a"/>
    <property type="match status" value="1"/>
</dbReference>
<comment type="subcellular location">
    <subcellularLocation>
        <location evidence="2">Membrane</location>
    </subcellularLocation>
</comment>
<dbReference type="InterPro" id="IPR023415">
    <property type="entry name" value="LDLR_class-A_CS"/>
</dbReference>